<comment type="caution">
    <text evidence="2">The sequence shown here is derived from an EMBL/GenBank/DDBJ whole genome shotgun (WGS) entry which is preliminary data.</text>
</comment>
<evidence type="ECO:0000256" key="1">
    <source>
        <dbReference type="SAM" id="MobiDB-lite"/>
    </source>
</evidence>
<evidence type="ECO:0000313" key="2">
    <source>
        <dbReference type="EMBL" id="ERH22437.1"/>
    </source>
</evidence>
<dbReference type="Proteomes" id="UP000016536">
    <property type="component" value="Unassembled WGS sequence"/>
</dbReference>
<sequence>MGMMSRHGSVPGRTHHRPRGLSLWAHGWAQNSGLKARPRGAGRS</sequence>
<proteinExistence type="predicted"/>
<dbReference type="AlphaFoldDB" id="U1RVK6"/>
<dbReference type="HOGENOM" id="CLU_3211343_0_0_11"/>
<feature type="region of interest" description="Disordered" evidence="1">
    <location>
        <begin position="1"/>
        <end position="44"/>
    </location>
</feature>
<reference evidence="2 3" key="1">
    <citation type="submission" date="2013-08" db="EMBL/GenBank/DDBJ databases">
        <authorList>
            <person name="Weinstock G."/>
            <person name="Sodergren E."/>
            <person name="Wylie T."/>
            <person name="Fulton L."/>
            <person name="Fulton R."/>
            <person name="Fronick C."/>
            <person name="O'Laughlin M."/>
            <person name="Godfrey J."/>
            <person name="Miner T."/>
            <person name="Herter B."/>
            <person name="Appelbaum E."/>
            <person name="Cordes M."/>
            <person name="Lek S."/>
            <person name="Wollam A."/>
            <person name="Pepin K.H."/>
            <person name="Palsikar V.B."/>
            <person name="Mitreva M."/>
            <person name="Wilson R.K."/>
        </authorList>
    </citation>
    <scope>NUCLEOTIDE SEQUENCE [LARGE SCALE GENOMIC DNA]</scope>
    <source>
        <strain evidence="2 3">F0542</strain>
    </source>
</reference>
<dbReference type="EMBL" id="AWSE01000168">
    <property type="protein sequence ID" value="ERH22437.1"/>
    <property type="molecule type" value="Genomic_DNA"/>
</dbReference>
<keyword evidence="3" id="KW-1185">Reference proteome</keyword>
<evidence type="ECO:0000313" key="3">
    <source>
        <dbReference type="Proteomes" id="UP000016536"/>
    </source>
</evidence>
<organism evidence="2 3">
    <name type="scientific">Actinomyces johnsonii F0542</name>
    <dbReference type="NCBI Taxonomy" id="1321818"/>
    <lineage>
        <taxon>Bacteria</taxon>
        <taxon>Bacillati</taxon>
        <taxon>Actinomycetota</taxon>
        <taxon>Actinomycetes</taxon>
        <taxon>Actinomycetales</taxon>
        <taxon>Actinomycetaceae</taxon>
        <taxon>Actinomyces</taxon>
    </lineage>
</organism>
<name>U1RVK6_9ACTO</name>
<gene>
    <name evidence="2" type="ORF">HMPREF1979_02539</name>
</gene>
<protein>
    <submittedName>
        <fullName evidence="2">Uncharacterized protein</fullName>
    </submittedName>
</protein>
<accession>U1RVK6</accession>